<feature type="compositionally biased region" description="Low complexity" evidence="3">
    <location>
        <begin position="202"/>
        <end position="214"/>
    </location>
</feature>
<dbReference type="Proteomes" id="UP000015105">
    <property type="component" value="Chromosome 1D"/>
</dbReference>
<accession>A0A452YRB7</accession>
<evidence type="ECO:0000313" key="6">
    <source>
        <dbReference type="EnsemblPlants" id="AET1Gv20509400.19"/>
    </source>
</evidence>
<dbReference type="EnsemblPlants" id="AET1Gv20509400.19">
    <property type="protein sequence ID" value="AET1Gv20509400.19"/>
    <property type="gene ID" value="AET1Gv20509400"/>
</dbReference>
<evidence type="ECO:0000256" key="3">
    <source>
        <dbReference type="SAM" id="MobiDB-lite"/>
    </source>
</evidence>
<dbReference type="Gene3D" id="3.30.420.10">
    <property type="entry name" value="Ribonuclease H-like superfamily/Ribonuclease H"/>
    <property type="match status" value="1"/>
</dbReference>
<dbReference type="GO" id="GO:0015074">
    <property type="term" value="P:DNA integration"/>
    <property type="evidence" value="ECO:0007669"/>
    <property type="project" value="InterPro"/>
</dbReference>
<dbReference type="GO" id="GO:0006508">
    <property type="term" value="P:proteolysis"/>
    <property type="evidence" value="ECO:0007669"/>
    <property type="project" value="UniProtKB-KW"/>
</dbReference>
<dbReference type="PROSITE" id="PS50994">
    <property type="entry name" value="INTEGRASE"/>
    <property type="match status" value="1"/>
</dbReference>
<evidence type="ECO:0008006" key="8">
    <source>
        <dbReference type="Google" id="ProtNLM"/>
    </source>
</evidence>
<evidence type="ECO:0000259" key="4">
    <source>
        <dbReference type="PROSITE" id="PS50158"/>
    </source>
</evidence>
<dbReference type="InterPro" id="IPR039537">
    <property type="entry name" value="Retrotran_Ty1/copia-like"/>
</dbReference>
<evidence type="ECO:0000256" key="2">
    <source>
        <dbReference type="PROSITE-ProRule" id="PRU00047"/>
    </source>
</evidence>
<dbReference type="PROSITE" id="PS50158">
    <property type="entry name" value="ZF_CCHC"/>
    <property type="match status" value="1"/>
</dbReference>
<feature type="region of interest" description="Disordered" evidence="3">
    <location>
        <begin position="148"/>
        <end position="229"/>
    </location>
</feature>
<dbReference type="Gramene" id="AET1Gv20509400.19">
    <property type="protein sequence ID" value="AET1Gv20509400.19"/>
    <property type="gene ID" value="AET1Gv20509400"/>
</dbReference>
<dbReference type="InterPro" id="IPR036397">
    <property type="entry name" value="RNaseH_sf"/>
</dbReference>
<proteinExistence type="predicted"/>
<dbReference type="GO" id="GO:0008270">
    <property type="term" value="F:zinc ion binding"/>
    <property type="evidence" value="ECO:0007669"/>
    <property type="project" value="UniProtKB-KW"/>
</dbReference>
<keyword evidence="2" id="KW-0862">Zinc</keyword>
<dbReference type="InterPro" id="IPR025724">
    <property type="entry name" value="GAG-pre-integrase_dom"/>
</dbReference>
<dbReference type="Pfam" id="PF00665">
    <property type="entry name" value="rve"/>
    <property type="match status" value="1"/>
</dbReference>
<evidence type="ECO:0000256" key="1">
    <source>
        <dbReference type="ARBA" id="ARBA00022670"/>
    </source>
</evidence>
<keyword evidence="2" id="KW-0863">Zinc-finger</keyword>
<reference evidence="7" key="1">
    <citation type="journal article" date="2014" name="Science">
        <title>Ancient hybridizations among the ancestral genomes of bread wheat.</title>
        <authorList>
            <consortium name="International Wheat Genome Sequencing Consortium,"/>
            <person name="Marcussen T."/>
            <person name="Sandve S.R."/>
            <person name="Heier L."/>
            <person name="Spannagl M."/>
            <person name="Pfeifer M."/>
            <person name="Jakobsen K.S."/>
            <person name="Wulff B.B."/>
            <person name="Steuernagel B."/>
            <person name="Mayer K.F."/>
            <person name="Olsen O.A."/>
        </authorList>
    </citation>
    <scope>NUCLEOTIDE SEQUENCE [LARGE SCALE GENOMIC DNA]</scope>
    <source>
        <strain evidence="7">cv. AL8/78</strain>
    </source>
</reference>
<dbReference type="InterPro" id="IPR054722">
    <property type="entry name" value="PolX-like_BBD"/>
</dbReference>
<keyword evidence="2" id="KW-0479">Metal-binding</keyword>
<feature type="domain" description="Integrase catalytic" evidence="5">
    <location>
        <begin position="451"/>
        <end position="616"/>
    </location>
</feature>
<feature type="compositionally biased region" description="Low complexity" evidence="3">
    <location>
        <begin position="173"/>
        <end position="182"/>
    </location>
</feature>
<protein>
    <recommendedName>
        <fullName evidence="8">Retrovirus-related Pol polyprotein from transposon TNT 1-94</fullName>
    </recommendedName>
</protein>
<feature type="compositionally biased region" description="Basic and acidic residues" evidence="3">
    <location>
        <begin position="215"/>
        <end position="228"/>
    </location>
</feature>
<dbReference type="InterPro" id="IPR001584">
    <property type="entry name" value="Integrase_cat-core"/>
</dbReference>
<dbReference type="InterPro" id="IPR057670">
    <property type="entry name" value="SH3_retrovirus"/>
</dbReference>
<dbReference type="GO" id="GO:0008233">
    <property type="term" value="F:peptidase activity"/>
    <property type="evidence" value="ECO:0007669"/>
    <property type="project" value="UniProtKB-KW"/>
</dbReference>
<keyword evidence="1" id="KW-0378">Hydrolase</keyword>
<sequence length="691" mass="78038">MYSGKGNVMLVSKIEDTVHDLTQGDRTVMMYVEELKHLWADLDYLAPLVLPHAECAVIARKWVEDRRVLKFLKGLDSMFENRRAILMQQAELPSLRDAIAAIAQEETRLKAVERSKVASRPAYHIMNRPETRDCHNCGLKGHLSYQCIAPPKRDNKGRGGYRGSYRGDGRGYYRGSNNRGRGAPSNYNNYNRYQGEARANVSVMSEGQSSSSHSQDMRNEQQGQDKRNGQQAETVFGDFAHFVYSDEGNETASVAVHRAGVDWVLDSGASKHVTGNVREFECYQQYPQSYNGTIQTADGTAQPIKGVGAVQCTPSIKLESVLHVPAFPVSLVSLSALIDQMDCDVTLNKYRCLIQEMGTGRRLGAGTRHRGLWYMDRQGDVKTAGMALAATATEKEALAMIHHCRFGHVSFEKMKKAFPDVMNGLDKTKLRCEACEYAKHTRISYVSKGLRSIVPFVLVHSDVWTCPSTSINGMKYFVTFIDCNTRMTWMYLMRHKDEVFECFKDFCAYVKTQFKVQVQMIRTDNGTEYVNRRLGEFLSDQGILHQTSCPDTPPQNGVAERKKRHILEVARSIMYTMNVPKCLWGEAVLTATYLINRTPSMILGMKSPCELLLGENKFSVPPKVFGCTCFVRDHRPAVNKLDPRAVKCIFIGYPSGQRGYKCWSPSDRRTFVSMDVTFWESIILTMGKKLT</sequence>
<evidence type="ECO:0000259" key="5">
    <source>
        <dbReference type="PROSITE" id="PS50994"/>
    </source>
</evidence>
<feature type="domain" description="CCHC-type" evidence="4">
    <location>
        <begin position="134"/>
        <end position="147"/>
    </location>
</feature>
<dbReference type="GO" id="GO:0003676">
    <property type="term" value="F:nucleic acid binding"/>
    <property type="evidence" value="ECO:0007669"/>
    <property type="project" value="InterPro"/>
</dbReference>
<organism evidence="6 7">
    <name type="scientific">Aegilops tauschii subsp. strangulata</name>
    <name type="common">Goatgrass</name>
    <dbReference type="NCBI Taxonomy" id="200361"/>
    <lineage>
        <taxon>Eukaryota</taxon>
        <taxon>Viridiplantae</taxon>
        <taxon>Streptophyta</taxon>
        <taxon>Embryophyta</taxon>
        <taxon>Tracheophyta</taxon>
        <taxon>Spermatophyta</taxon>
        <taxon>Magnoliopsida</taxon>
        <taxon>Liliopsida</taxon>
        <taxon>Poales</taxon>
        <taxon>Poaceae</taxon>
        <taxon>BOP clade</taxon>
        <taxon>Pooideae</taxon>
        <taxon>Triticodae</taxon>
        <taxon>Triticeae</taxon>
        <taxon>Triticinae</taxon>
        <taxon>Aegilops</taxon>
    </lineage>
</organism>
<name>A0A452YRB7_AEGTS</name>
<evidence type="ECO:0000313" key="7">
    <source>
        <dbReference type="Proteomes" id="UP000015105"/>
    </source>
</evidence>
<reference evidence="7" key="2">
    <citation type="journal article" date="2017" name="Nat. Plants">
        <title>The Aegilops tauschii genome reveals multiple impacts of transposons.</title>
        <authorList>
            <person name="Zhao G."/>
            <person name="Zou C."/>
            <person name="Li K."/>
            <person name="Wang K."/>
            <person name="Li T."/>
            <person name="Gao L."/>
            <person name="Zhang X."/>
            <person name="Wang H."/>
            <person name="Yang Z."/>
            <person name="Liu X."/>
            <person name="Jiang W."/>
            <person name="Mao L."/>
            <person name="Kong X."/>
            <person name="Jiao Y."/>
            <person name="Jia J."/>
        </authorList>
    </citation>
    <scope>NUCLEOTIDE SEQUENCE [LARGE SCALE GENOMIC DNA]</scope>
    <source>
        <strain evidence="7">cv. AL8/78</strain>
    </source>
</reference>
<keyword evidence="7" id="KW-1185">Reference proteome</keyword>
<dbReference type="Pfam" id="PF13976">
    <property type="entry name" value="gag_pre-integrs"/>
    <property type="match status" value="1"/>
</dbReference>
<dbReference type="Pfam" id="PF22936">
    <property type="entry name" value="Pol_BBD"/>
    <property type="match status" value="1"/>
</dbReference>
<reference evidence="6" key="5">
    <citation type="journal article" date="2021" name="G3 (Bethesda)">
        <title>Aegilops tauschii genome assembly Aet v5.0 features greater sequence contiguity and improved annotation.</title>
        <authorList>
            <person name="Wang L."/>
            <person name="Zhu T."/>
            <person name="Rodriguez J.C."/>
            <person name="Deal K.R."/>
            <person name="Dubcovsky J."/>
            <person name="McGuire P.E."/>
            <person name="Lux T."/>
            <person name="Spannagl M."/>
            <person name="Mayer K.F.X."/>
            <person name="Baldrich P."/>
            <person name="Meyers B.C."/>
            <person name="Huo N."/>
            <person name="Gu Y.Q."/>
            <person name="Zhou H."/>
            <person name="Devos K.M."/>
            <person name="Bennetzen J.L."/>
            <person name="Unver T."/>
            <person name="Budak H."/>
            <person name="Gulick P.J."/>
            <person name="Galiba G."/>
            <person name="Kalapos B."/>
            <person name="Nelson D.R."/>
            <person name="Li P."/>
            <person name="You F.M."/>
            <person name="Luo M.C."/>
            <person name="Dvorak J."/>
        </authorList>
    </citation>
    <scope>NUCLEOTIDE SEQUENCE [LARGE SCALE GENOMIC DNA]</scope>
    <source>
        <strain evidence="6">cv. AL8/78</strain>
    </source>
</reference>
<reference evidence="6" key="3">
    <citation type="journal article" date="2017" name="Nature">
        <title>Genome sequence of the progenitor of the wheat D genome Aegilops tauschii.</title>
        <authorList>
            <person name="Luo M.C."/>
            <person name="Gu Y.Q."/>
            <person name="Puiu D."/>
            <person name="Wang H."/>
            <person name="Twardziok S.O."/>
            <person name="Deal K.R."/>
            <person name="Huo N."/>
            <person name="Zhu T."/>
            <person name="Wang L."/>
            <person name="Wang Y."/>
            <person name="McGuire P.E."/>
            <person name="Liu S."/>
            <person name="Long H."/>
            <person name="Ramasamy R.K."/>
            <person name="Rodriguez J.C."/>
            <person name="Van S.L."/>
            <person name="Yuan L."/>
            <person name="Wang Z."/>
            <person name="Xia Z."/>
            <person name="Xiao L."/>
            <person name="Anderson O.D."/>
            <person name="Ouyang S."/>
            <person name="Liang Y."/>
            <person name="Zimin A.V."/>
            <person name="Pertea G."/>
            <person name="Qi P."/>
            <person name="Bennetzen J.L."/>
            <person name="Dai X."/>
            <person name="Dawson M.W."/>
            <person name="Muller H.G."/>
            <person name="Kugler K."/>
            <person name="Rivarola-Duarte L."/>
            <person name="Spannagl M."/>
            <person name="Mayer K.F.X."/>
            <person name="Lu F.H."/>
            <person name="Bevan M.W."/>
            <person name="Leroy P."/>
            <person name="Li P."/>
            <person name="You F.M."/>
            <person name="Sun Q."/>
            <person name="Liu Z."/>
            <person name="Lyons E."/>
            <person name="Wicker T."/>
            <person name="Salzberg S.L."/>
            <person name="Devos K.M."/>
            <person name="Dvorak J."/>
        </authorList>
    </citation>
    <scope>NUCLEOTIDE SEQUENCE [LARGE SCALE GENOMIC DNA]</scope>
    <source>
        <strain evidence="6">cv. AL8/78</strain>
    </source>
</reference>
<dbReference type="PANTHER" id="PTHR42648:SF22">
    <property type="entry name" value="REVERSE TRANSCRIPTASE TY1_COPIA-TYPE DOMAIN-CONTAINING PROTEIN"/>
    <property type="match status" value="1"/>
</dbReference>
<dbReference type="SUPFAM" id="SSF53098">
    <property type="entry name" value="Ribonuclease H-like"/>
    <property type="match status" value="1"/>
</dbReference>
<dbReference type="AlphaFoldDB" id="A0A452YRB7"/>
<reference evidence="6" key="4">
    <citation type="submission" date="2019-03" db="UniProtKB">
        <authorList>
            <consortium name="EnsemblPlants"/>
        </authorList>
    </citation>
    <scope>IDENTIFICATION</scope>
</reference>
<keyword evidence="1" id="KW-0645">Protease</keyword>
<dbReference type="InterPro" id="IPR012337">
    <property type="entry name" value="RNaseH-like_sf"/>
</dbReference>
<dbReference type="InterPro" id="IPR001878">
    <property type="entry name" value="Znf_CCHC"/>
</dbReference>
<dbReference type="Pfam" id="PF25597">
    <property type="entry name" value="SH3_retrovirus"/>
    <property type="match status" value="1"/>
</dbReference>
<dbReference type="PANTHER" id="PTHR42648">
    <property type="entry name" value="TRANSPOSASE, PUTATIVE-RELATED"/>
    <property type="match status" value="1"/>
</dbReference>